<dbReference type="Gene3D" id="3.40.50.2020">
    <property type="match status" value="1"/>
</dbReference>
<name>A0A4Q7VSF8_9BURK</name>
<dbReference type="OrthoDB" id="9802227at2"/>
<dbReference type="RefSeq" id="WP_128395812.1">
    <property type="nucleotide sequence ID" value="NZ_SHKO01000001.1"/>
</dbReference>
<dbReference type="EMBL" id="SHKO01000001">
    <property type="protein sequence ID" value="RZT99409.1"/>
    <property type="molecule type" value="Genomic_DNA"/>
</dbReference>
<accession>A0A4Q7VSF8</accession>
<dbReference type="PANTHER" id="PTHR11608">
    <property type="entry name" value="BIFUNCTIONAL PROTEIN PYRR"/>
    <property type="match status" value="1"/>
</dbReference>
<dbReference type="GO" id="GO:0016757">
    <property type="term" value="F:glycosyltransferase activity"/>
    <property type="evidence" value="ECO:0007669"/>
    <property type="project" value="UniProtKB-KW"/>
</dbReference>
<evidence type="ECO:0000259" key="1">
    <source>
        <dbReference type="Pfam" id="PF00156"/>
    </source>
</evidence>
<dbReference type="Pfam" id="PF00156">
    <property type="entry name" value="Pribosyltran"/>
    <property type="match status" value="1"/>
</dbReference>
<comment type="caution">
    <text evidence="2">The sequence shown here is derived from an EMBL/GenBank/DDBJ whole genome shotgun (WGS) entry which is preliminary data.</text>
</comment>
<feature type="domain" description="Phosphoribosyltransferase" evidence="1">
    <location>
        <begin position="9"/>
        <end position="136"/>
    </location>
</feature>
<dbReference type="Proteomes" id="UP000293398">
    <property type="component" value="Unassembled WGS sequence"/>
</dbReference>
<proteinExistence type="predicted"/>
<dbReference type="PANTHER" id="PTHR11608:SF0">
    <property type="entry name" value="BIFUNCTIONAL PROTEIN PYRR"/>
    <property type="match status" value="1"/>
</dbReference>
<evidence type="ECO:0000313" key="2">
    <source>
        <dbReference type="EMBL" id="RZT99409.1"/>
    </source>
</evidence>
<keyword evidence="2" id="KW-0808">Transferase</keyword>
<reference evidence="2 3" key="1">
    <citation type="submission" date="2019-02" db="EMBL/GenBank/DDBJ databases">
        <title>Genomic Encyclopedia of Type Strains, Phase IV (KMG-IV): sequencing the most valuable type-strain genomes for metagenomic binning, comparative biology and taxonomic classification.</title>
        <authorList>
            <person name="Goeker M."/>
        </authorList>
    </citation>
    <scope>NUCLEOTIDE SEQUENCE [LARGE SCALE GENOMIC DNA]</scope>
    <source>
        <strain evidence="2 3">DSM 23814</strain>
    </source>
</reference>
<dbReference type="InterPro" id="IPR029057">
    <property type="entry name" value="PRTase-like"/>
</dbReference>
<organism evidence="2 3">
    <name type="scientific">Advenella incenata</name>
    <dbReference type="NCBI Taxonomy" id="267800"/>
    <lineage>
        <taxon>Bacteria</taxon>
        <taxon>Pseudomonadati</taxon>
        <taxon>Pseudomonadota</taxon>
        <taxon>Betaproteobacteria</taxon>
        <taxon>Burkholderiales</taxon>
        <taxon>Alcaligenaceae</taxon>
    </lineage>
</organism>
<dbReference type="SUPFAM" id="SSF53271">
    <property type="entry name" value="PRTase-like"/>
    <property type="match status" value="1"/>
</dbReference>
<keyword evidence="3" id="KW-1185">Reference proteome</keyword>
<dbReference type="CDD" id="cd06223">
    <property type="entry name" value="PRTases_typeI"/>
    <property type="match status" value="1"/>
</dbReference>
<dbReference type="NCBIfam" id="NF003545">
    <property type="entry name" value="PRK05205.1-1"/>
    <property type="match status" value="1"/>
</dbReference>
<keyword evidence="2" id="KW-0328">Glycosyltransferase</keyword>
<sequence>MTGSLPSAEELYAHLKDALSEKLQGTDPANTYLVGIYSGGAWLARRLCGDLNLPNQPGTLNTSLHRDDFSRIGLHSQTQPSHVPFEVEGAHIFLIDDILFTGRTIRAALNELYDYGRPASVRLGVLIDRGGRELPIAPDICGGVLPLPRGSNYVLAADDDSRFTLTMEEEPRHV</sequence>
<dbReference type="InterPro" id="IPR050137">
    <property type="entry name" value="PyrR_bifunctional"/>
</dbReference>
<dbReference type="AlphaFoldDB" id="A0A4Q7VSF8"/>
<evidence type="ECO:0000313" key="3">
    <source>
        <dbReference type="Proteomes" id="UP000293398"/>
    </source>
</evidence>
<gene>
    <name evidence="2" type="ORF">EV681_1192</name>
</gene>
<dbReference type="InterPro" id="IPR000836">
    <property type="entry name" value="PRTase_dom"/>
</dbReference>
<protein>
    <submittedName>
        <fullName evidence="2">Pyrimidine operon attenuation protein/uracil phosphoribosyltransferase</fullName>
    </submittedName>
</protein>